<keyword evidence="5" id="KW-0812">Transmembrane</keyword>
<accession>A6DKN1</accession>
<proteinExistence type="predicted"/>
<evidence type="ECO:0000313" key="7">
    <source>
        <dbReference type="EMBL" id="EDM27929.1"/>
    </source>
</evidence>
<evidence type="ECO:0000256" key="1">
    <source>
        <dbReference type="ARBA" id="ARBA00022679"/>
    </source>
</evidence>
<feature type="domain" description="Protein kinase" evidence="6">
    <location>
        <begin position="1"/>
        <end position="160"/>
    </location>
</feature>
<organism evidence="7 8">
    <name type="scientific">Lentisphaera araneosa HTCC2155</name>
    <dbReference type="NCBI Taxonomy" id="313628"/>
    <lineage>
        <taxon>Bacteria</taxon>
        <taxon>Pseudomonadati</taxon>
        <taxon>Lentisphaerota</taxon>
        <taxon>Lentisphaeria</taxon>
        <taxon>Lentisphaerales</taxon>
        <taxon>Lentisphaeraceae</taxon>
        <taxon>Lentisphaera</taxon>
    </lineage>
</organism>
<dbReference type="PANTHER" id="PTHR43289:SF6">
    <property type="entry name" value="SERINE_THREONINE-PROTEIN KINASE NEKL-3"/>
    <property type="match status" value="1"/>
</dbReference>
<keyword evidence="5" id="KW-1133">Transmembrane helix</keyword>
<sequence length="564" mass="64763">MDLKPSNIQVDDFGQVLVCDWGLARDLSDNDTLSEDLSTQEMVPKDLNLSYNNKIKGTPGYMAPEQISRRFGSRSQKTDVFCLGGLLYFLLTYEKPFNGSNLEELLKQTENGDLIAPNKRTKQHEIPLALDAVVLKAMKNKASERYPTVKQLSDDVRSFLQGFATSAEDAGFFKEIKLLIIRNKLPFILSAVALFGTLILTSFFIHQLRNEKHLAESAQAHAEAMANKSHESENRALKAQSEAENAETKALSLVQALQAEKKFSSSLKVQAAKELMDKAFVPFRKAKNYLSATETIRLVLQLNPRHQDALYHAALMELGAFQMTKTRDYIKQYKGPKDTQWIKQAYTDFLTPHGHSKKYTWEEQLQFTNSLLSGSFNADKHYIAWHINSSTRHKFSMDDCIQYAKSSMKRRNKSKQFNFNLQQLDDGSYQLSLNGTRCSPYEEIRHWKISELDMSYTNFRDLTILWTYPLKKLNIAHTPVNSLNKAWDIPVEELNIKGTKISDYEAIYQYPLKKLTINEFCSGIHRFNHMKTLRELTLPSGVYLQKELDKLNKKIKITYYDHGS</sequence>
<keyword evidence="1" id="KW-0808">Transferase</keyword>
<dbReference type="EMBL" id="ABCK01000007">
    <property type="protein sequence ID" value="EDM27929.1"/>
    <property type="molecule type" value="Genomic_DNA"/>
</dbReference>
<dbReference type="GO" id="GO:0005524">
    <property type="term" value="F:ATP binding"/>
    <property type="evidence" value="ECO:0007669"/>
    <property type="project" value="UniProtKB-KW"/>
</dbReference>
<evidence type="ECO:0000313" key="8">
    <source>
        <dbReference type="Proteomes" id="UP000004947"/>
    </source>
</evidence>
<dbReference type="Proteomes" id="UP000004947">
    <property type="component" value="Unassembled WGS sequence"/>
</dbReference>
<protein>
    <submittedName>
        <fullName evidence="7">Serine/threonine-protein kinase</fullName>
    </submittedName>
</protein>
<dbReference type="PANTHER" id="PTHR43289">
    <property type="entry name" value="MITOGEN-ACTIVATED PROTEIN KINASE KINASE KINASE 20-RELATED"/>
    <property type="match status" value="1"/>
</dbReference>
<dbReference type="InterPro" id="IPR011009">
    <property type="entry name" value="Kinase-like_dom_sf"/>
</dbReference>
<evidence type="ECO:0000256" key="3">
    <source>
        <dbReference type="ARBA" id="ARBA00022777"/>
    </source>
</evidence>
<dbReference type="SUPFAM" id="SSF56112">
    <property type="entry name" value="Protein kinase-like (PK-like)"/>
    <property type="match status" value="1"/>
</dbReference>
<gene>
    <name evidence="7" type="ORF">LNTAR_00970</name>
</gene>
<dbReference type="eggNOG" id="COG0515">
    <property type="taxonomic scope" value="Bacteria"/>
</dbReference>
<keyword evidence="5" id="KW-0472">Membrane</keyword>
<keyword evidence="4" id="KW-0067">ATP-binding</keyword>
<reference evidence="7 8" key="1">
    <citation type="journal article" date="2010" name="J. Bacteriol.">
        <title>Genome sequence of Lentisphaera araneosa HTCC2155T, the type species of the order Lentisphaerales in the phylum Lentisphaerae.</title>
        <authorList>
            <person name="Thrash J.C."/>
            <person name="Cho J.C."/>
            <person name="Vergin K.L."/>
            <person name="Morris R.M."/>
            <person name="Giovannoni S.J."/>
        </authorList>
    </citation>
    <scope>NUCLEOTIDE SEQUENCE [LARGE SCALE GENOMIC DNA]</scope>
    <source>
        <strain evidence="7 8">HTCC2155</strain>
    </source>
</reference>
<dbReference type="Gene3D" id="1.10.510.10">
    <property type="entry name" value="Transferase(Phosphotransferase) domain 1"/>
    <property type="match status" value="1"/>
</dbReference>
<evidence type="ECO:0000256" key="2">
    <source>
        <dbReference type="ARBA" id="ARBA00022741"/>
    </source>
</evidence>
<dbReference type="GO" id="GO:0004674">
    <property type="term" value="F:protein serine/threonine kinase activity"/>
    <property type="evidence" value="ECO:0007669"/>
    <property type="project" value="TreeGrafter"/>
</dbReference>
<name>A6DKN1_9BACT</name>
<keyword evidence="2" id="KW-0547">Nucleotide-binding</keyword>
<keyword evidence="8" id="KW-1185">Reference proteome</keyword>
<evidence type="ECO:0000259" key="6">
    <source>
        <dbReference type="PROSITE" id="PS50011"/>
    </source>
</evidence>
<evidence type="ECO:0000256" key="5">
    <source>
        <dbReference type="SAM" id="Phobius"/>
    </source>
</evidence>
<dbReference type="STRING" id="313628.LNTAR_00970"/>
<dbReference type="InterPro" id="IPR000719">
    <property type="entry name" value="Prot_kinase_dom"/>
</dbReference>
<keyword evidence="3 7" id="KW-0418">Kinase</keyword>
<dbReference type="PROSITE" id="PS50011">
    <property type="entry name" value="PROTEIN_KINASE_DOM"/>
    <property type="match status" value="1"/>
</dbReference>
<evidence type="ECO:0000256" key="4">
    <source>
        <dbReference type="ARBA" id="ARBA00022840"/>
    </source>
</evidence>
<dbReference type="Pfam" id="PF00069">
    <property type="entry name" value="Pkinase"/>
    <property type="match status" value="1"/>
</dbReference>
<dbReference type="AlphaFoldDB" id="A6DKN1"/>
<comment type="caution">
    <text evidence="7">The sequence shown here is derived from an EMBL/GenBank/DDBJ whole genome shotgun (WGS) entry which is preliminary data.</text>
</comment>
<feature type="transmembrane region" description="Helical" evidence="5">
    <location>
        <begin position="185"/>
        <end position="205"/>
    </location>
</feature>